<gene>
    <name evidence="1" type="ORF">BU26DRAFT_349340</name>
</gene>
<dbReference type="InterPro" id="IPR032675">
    <property type="entry name" value="LRR_dom_sf"/>
</dbReference>
<name>A0A6A6IAX6_9PLEO</name>
<organism evidence="1 2">
    <name type="scientific">Trematosphaeria pertusa</name>
    <dbReference type="NCBI Taxonomy" id="390896"/>
    <lineage>
        <taxon>Eukaryota</taxon>
        <taxon>Fungi</taxon>
        <taxon>Dikarya</taxon>
        <taxon>Ascomycota</taxon>
        <taxon>Pezizomycotina</taxon>
        <taxon>Dothideomycetes</taxon>
        <taxon>Pleosporomycetidae</taxon>
        <taxon>Pleosporales</taxon>
        <taxon>Massarineae</taxon>
        <taxon>Trematosphaeriaceae</taxon>
        <taxon>Trematosphaeria</taxon>
    </lineage>
</organism>
<reference evidence="1" key="1">
    <citation type="journal article" date="2020" name="Stud. Mycol.">
        <title>101 Dothideomycetes genomes: a test case for predicting lifestyles and emergence of pathogens.</title>
        <authorList>
            <person name="Haridas S."/>
            <person name="Albert R."/>
            <person name="Binder M."/>
            <person name="Bloem J."/>
            <person name="Labutti K."/>
            <person name="Salamov A."/>
            <person name="Andreopoulos B."/>
            <person name="Baker S."/>
            <person name="Barry K."/>
            <person name="Bills G."/>
            <person name="Bluhm B."/>
            <person name="Cannon C."/>
            <person name="Castanera R."/>
            <person name="Culley D."/>
            <person name="Daum C."/>
            <person name="Ezra D."/>
            <person name="Gonzalez J."/>
            <person name="Henrissat B."/>
            <person name="Kuo A."/>
            <person name="Liang C."/>
            <person name="Lipzen A."/>
            <person name="Lutzoni F."/>
            <person name="Magnuson J."/>
            <person name="Mondo S."/>
            <person name="Nolan M."/>
            <person name="Ohm R."/>
            <person name="Pangilinan J."/>
            <person name="Park H.-J."/>
            <person name="Ramirez L."/>
            <person name="Alfaro M."/>
            <person name="Sun H."/>
            <person name="Tritt A."/>
            <person name="Yoshinaga Y."/>
            <person name="Zwiers L.-H."/>
            <person name="Turgeon B."/>
            <person name="Goodwin S."/>
            <person name="Spatafora J."/>
            <person name="Crous P."/>
            <person name="Grigoriev I."/>
        </authorList>
    </citation>
    <scope>NUCLEOTIDE SEQUENCE</scope>
    <source>
        <strain evidence="1">CBS 122368</strain>
    </source>
</reference>
<dbReference type="OrthoDB" id="3799513at2759"/>
<keyword evidence="2" id="KW-1185">Reference proteome</keyword>
<accession>A0A6A6IAX6</accession>
<evidence type="ECO:0008006" key="3">
    <source>
        <dbReference type="Google" id="ProtNLM"/>
    </source>
</evidence>
<evidence type="ECO:0000313" key="1">
    <source>
        <dbReference type="EMBL" id="KAF2247541.1"/>
    </source>
</evidence>
<protein>
    <recommendedName>
        <fullName evidence="3">F-box domain-containing protein</fullName>
    </recommendedName>
</protein>
<sequence>MSPLLALPIEALHEITAKLLYKQLDDSVPPAYYTCVEEEALRALCLTCRRLRDVAQPILFSVFLSQQSRREENLVKRFARFARTIAIRGDLRKSVRIFDMSTHYASNSDSLELPSGSGLQELQEAAPAYFQSREVRDNGVMLHVGEHVMGILSLLPNLRVLKIEGQVDDAPDFCRLVDLMDNFQKLEELQLVCEELEDLPWLRVSDLAPLLRLPELKKFSVKTAAVYDIESAVHLSTFEEKSLSVEEVSMENCVTTNASMHRLIRAFRQLTRFKYTNWTEADEEAQKLDTLVWHSALSEHKDTLQELEIDDLCPTTEDDLSLPTSWPSFCNFASLKVLRIEYDLLDYNGLPESLWTLHLFDCEVIQSDEELDSLCRIKARSCPDIEDVEIRVTRNK</sequence>
<dbReference type="AlphaFoldDB" id="A0A6A6IAX6"/>
<dbReference type="GeneID" id="54575762"/>
<dbReference type="SUPFAM" id="SSF52047">
    <property type="entry name" value="RNI-like"/>
    <property type="match status" value="1"/>
</dbReference>
<dbReference type="RefSeq" id="XP_033682545.1">
    <property type="nucleotide sequence ID" value="XM_033822432.1"/>
</dbReference>
<dbReference type="Gene3D" id="3.80.10.10">
    <property type="entry name" value="Ribonuclease Inhibitor"/>
    <property type="match status" value="1"/>
</dbReference>
<dbReference type="Proteomes" id="UP000800094">
    <property type="component" value="Unassembled WGS sequence"/>
</dbReference>
<dbReference type="EMBL" id="ML987197">
    <property type="protein sequence ID" value="KAF2247541.1"/>
    <property type="molecule type" value="Genomic_DNA"/>
</dbReference>
<evidence type="ECO:0000313" key="2">
    <source>
        <dbReference type="Proteomes" id="UP000800094"/>
    </source>
</evidence>
<proteinExistence type="predicted"/>